<evidence type="ECO:0000313" key="6">
    <source>
        <dbReference type="Proteomes" id="UP000054279"/>
    </source>
</evidence>
<keyword evidence="2" id="KW-0539">Nucleus</keyword>
<feature type="compositionally biased region" description="Basic and acidic residues" evidence="3">
    <location>
        <begin position="555"/>
        <end position="564"/>
    </location>
</feature>
<evidence type="ECO:0000256" key="2">
    <source>
        <dbReference type="ARBA" id="ARBA00023242"/>
    </source>
</evidence>
<organism evidence="5 6">
    <name type="scientific">Sphaerobolus stellatus (strain SS14)</name>
    <dbReference type="NCBI Taxonomy" id="990650"/>
    <lineage>
        <taxon>Eukaryota</taxon>
        <taxon>Fungi</taxon>
        <taxon>Dikarya</taxon>
        <taxon>Basidiomycota</taxon>
        <taxon>Agaricomycotina</taxon>
        <taxon>Agaricomycetes</taxon>
        <taxon>Phallomycetidae</taxon>
        <taxon>Geastrales</taxon>
        <taxon>Sphaerobolaceae</taxon>
        <taxon>Sphaerobolus</taxon>
    </lineage>
</organism>
<dbReference type="AlphaFoldDB" id="A0A0C9TYL3"/>
<sequence>MQDSSLPEPRKTEVKKGHVCPPSKATHPADRWETAFVYTFITKFTKLKQEVDGLETVEDLEEALLFNGPHPILEQLLARLMRYLRPQTRNVGPDIISNTVAAYFVEVYTRGERTSFWNETLNANEDPFAGGDYFQLNWDTKLRILRQLVEWVLCYSVEIKGVIDRAWGIVHMKHKKSNVEIAQEAQELPDTDPFSRKNIVTIPLGQDAKKIRYWALDDSPRLYVSTNPWKVTADFTKRSTTKEEYLGVIEELKSTAPTPPKEGEKRSKSEMAHLALITTLESRLEVVEAEVQRIAKARKKFLQKQMAQEQVAEMNLRGTRNTRTRRSTRKADYVYYDGDEEEEGEDFIDTTYDEKVEDEADFINDEPLSEEEEYEEGYGRSRRPRRAAAAVGTERRRSTRSAVTNGNGNRNGEWRGERRSTRLGAASNQSLELPPAKRRRTVGSATPSLPDDQMDVDSDPANPTILRANEVALPAVEGKKRSKFWFYAVEPNPNAAAAPLPEPGASGSTNGNANGTNGGPGEQAASTEDVKQEDIKQQQEPPSNGMSAEPQAMKLEPHDISVKV</sequence>
<feature type="domain" description="WHIM1" evidence="4">
    <location>
        <begin position="130"/>
        <end position="164"/>
    </location>
</feature>
<dbReference type="HOGENOM" id="CLU_035260_1_0_1"/>
<dbReference type="Pfam" id="PF15612">
    <property type="entry name" value="WHIM1"/>
    <property type="match status" value="1"/>
</dbReference>
<reference evidence="5 6" key="1">
    <citation type="submission" date="2014-06" db="EMBL/GenBank/DDBJ databases">
        <title>Evolutionary Origins and Diversification of the Mycorrhizal Mutualists.</title>
        <authorList>
            <consortium name="DOE Joint Genome Institute"/>
            <consortium name="Mycorrhizal Genomics Consortium"/>
            <person name="Kohler A."/>
            <person name="Kuo A."/>
            <person name="Nagy L.G."/>
            <person name="Floudas D."/>
            <person name="Copeland A."/>
            <person name="Barry K.W."/>
            <person name="Cichocki N."/>
            <person name="Veneault-Fourrey C."/>
            <person name="LaButti K."/>
            <person name="Lindquist E.A."/>
            <person name="Lipzen A."/>
            <person name="Lundell T."/>
            <person name="Morin E."/>
            <person name="Murat C."/>
            <person name="Riley R."/>
            <person name="Ohm R."/>
            <person name="Sun H."/>
            <person name="Tunlid A."/>
            <person name="Henrissat B."/>
            <person name="Grigoriev I.V."/>
            <person name="Hibbett D.S."/>
            <person name="Martin F."/>
        </authorList>
    </citation>
    <scope>NUCLEOTIDE SEQUENCE [LARGE SCALE GENOMIC DNA]</scope>
    <source>
        <strain evidence="5 6">SS14</strain>
    </source>
</reference>
<dbReference type="GO" id="GO:0005634">
    <property type="term" value="C:nucleus"/>
    <property type="evidence" value="ECO:0007669"/>
    <property type="project" value="UniProtKB-SubCell"/>
</dbReference>
<protein>
    <recommendedName>
        <fullName evidence="4">WHIM1 domain-containing protein</fullName>
    </recommendedName>
</protein>
<dbReference type="PANTHER" id="PTHR42107">
    <property type="entry name" value="YALI0D24453P"/>
    <property type="match status" value="1"/>
</dbReference>
<dbReference type="PANTHER" id="PTHR42107:SF1">
    <property type="entry name" value="WHIM1 DOMAIN-CONTAINING PROTEIN"/>
    <property type="match status" value="1"/>
</dbReference>
<keyword evidence="6" id="KW-1185">Reference proteome</keyword>
<feature type="region of interest" description="Disordered" evidence="3">
    <location>
        <begin position="360"/>
        <end position="463"/>
    </location>
</feature>
<feature type="region of interest" description="Disordered" evidence="3">
    <location>
        <begin position="493"/>
        <end position="564"/>
    </location>
</feature>
<evidence type="ECO:0000259" key="4">
    <source>
        <dbReference type="Pfam" id="PF15612"/>
    </source>
</evidence>
<gene>
    <name evidence="5" type="ORF">M422DRAFT_216084</name>
</gene>
<feature type="region of interest" description="Disordered" evidence="3">
    <location>
        <begin position="1"/>
        <end position="26"/>
    </location>
</feature>
<evidence type="ECO:0000256" key="3">
    <source>
        <dbReference type="SAM" id="MobiDB-lite"/>
    </source>
</evidence>
<evidence type="ECO:0000256" key="1">
    <source>
        <dbReference type="ARBA" id="ARBA00004123"/>
    </source>
</evidence>
<dbReference type="OrthoDB" id="205403at2759"/>
<dbReference type="EMBL" id="KN837352">
    <property type="protein sequence ID" value="KIJ26909.1"/>
    <property type="molecule type" value="Genomic_DNA"/>
</dbReference>
<feature type="compositionally biased region" description="Acidic residues" evidence="3">
    <location>
        <begin position="360"/>
        <end position="376"/>
    </location>
</feature>
<comment type="subcellular location">
    <subcellularLocation>
        <location evidence="1">Nucleus</location>
    </subcellularLocation>
</comment>
<dbReference type="InterPro" id="IPR028942">
    <property type="entry name" value="WHIM1_dom"/>
</dbReference>
<feature type="compositionally biased region" description="Basic and acidic residues" evidence="3">
    <location>
        <begin position="528"/>
        <end position="537"/>
    </location>
</feature>
<name>A0A0C9TYL3_SPHS4</name>
<proteinExistence type="predicted"/>
<accession>A0A0C9TYL3</accession>
<feature type="compositionally biased region" description="Low complexity" evidence="3">
    <location>
        <begin position="493"/>
        <end position="515"/>
    </location>
</feature>
<evidence type="ECO:0000313" key="5">
    <source>
        <dbReference type="EMBL" id="KIJ26909.1"/>
    </source>
</evidence>
<dbReference type="Proteomes" id="UP000054279">
    <property type="component" value="Unassembled WGS sequence"/>
</dbReference>